<dbReference type="Gene3D" id="3.90.1140.10">
    <property type="entry name" value="Cyclic phosphodiesterase"/>
    <property type="match status" value="1"/>
</dbReference>
<evidence type="ECO:0008006" key="3">
    <source>
        <dbReference type="Google" id="ProtNLM"/>
    </source>
</evidence>
<dbReference type="SUPFAM" id="SSF55144">
    <property type="entry name" value="LigT-like"/>
    <property type="match status" value="1"/>
</dbReference>
<dbReference type="STRING" id="317619.GCA_000332315_03535"/>
<accession>A0A0M2PXI6</accession>
<dbReference type="eggNOG" id="COG5255">
    <property type="taxonomic scope" value="Bacteria"/>
</dbReference>
<sequence>MDEQYQAYINRVVGMTRTDHYQNQWGLIQSSPKFRPDSTGTWEANPFPGYTVVTPPGPEDRANPRFYGALADLQQQLADLLPSPFGLSLPPSSFHLTLADLIWDSAFQQAVHHDSSYEAKLHGYIQETFNQQAPTVSQGEPILLQVLGLMVMTRAIGVCLAPHTEADYDRLVGVRRSVYQNPGLFALGIQQQYHFTAHITLGYFGQLPETVDAIALSGALEDLNQGFLDACPEFTVDRIELRKFENMTLYRREPTWPTLSF</sequence>
<proteinExistence type="predicted"/>
<reference evidence="1" key="1">
    <citation type="submission" date="2012-04" db="EMBL/GenBank/DDBJ databases">
        <authorList>
            <person name="Borisov I.G."/>
            <person name="Ivanikova N.V."/>
            <person name="Pinevich A.V."/>
        </authorList>
    </citation>
    <scope>NUCLEOTIDE SEQUENCE [LARGE SCALE GENOMIC DNA]</scope>
    <source>
        <strain evidence="1">CALU 1027</strain>
    </source>
</reference>
<evidence type="ECO:0000313" key="1">
    <source>
        <dbReference type="EMBL" id="KKJ01151.1"/>
    </source>
</evidence>
<name>A0A0M2PXI6_PROHO</name>
<protein>
    <recommendedName>
        <fullName evidence="3">DUF1868 domain-containing protein</fullName>
    </recommendedName>
</protein>
<gene>
    <name evidence="1" type="ORF">PROH_01790</name>
</gene>
<evidence type="ECO:0000313" key="2">
    <source>
        <dbReference type="Proteomes" id="UP000034681"/>
    </source>
</evidence>
<dbReference type="InterPro" id="IPR009097">
    <property type="entry name" value="Cyclic_Pdiesterase"/>
</dbReference>
<keyword evidence="2" id="KW-1185">Reference proteome</keyword>
<dbReference type="AlphaFoldDB" id="A0A0M2PXI6"/>
<comment type="caution">
    <text evidence="1">The sequence shown here is derived from an EMBL/GenBank/DDBJ whole genome shotgun (WGS) entry which is preliminary data.</text>
</comment>
<organism evidence="1 2">
    <name type="scientific">Prochlorothrix hollandica PCC 9006 = CALU 1027</name>
    <dbReference type="NCBI Taxonomy" id="317619"/>
    <lineage>
        <taxon>Bacteria</taxon>
        <taxon>Bacillati</taxon>
        <taxon>Cyanobacteriota</taxon>
        <taxon>Cyanophyceae</taxon>
        <taxon>Prochlorotrichales</taxon>
        <taxon>Prochlorotrichaceae</taxon>
        <taxon>Prochlorothrix</taxon>
    </lineage>
</organism>
<dbReference type="EMBL" id="AJTX02000002">
    <property type="protein sequence ID" value="KKJ01151.1"/>
    <property type="molecule type" value="Genomic_DNA"/>
</dbReference>
<dbReference type="Proteomes" id="UP000034681">
    <property type="component" value="Unassembled WGS sequence"/>
</dbReference>